<dbReference type="FunFam" id="1.10.340.70:FF:000001">
    <property type="entry name" value="Retrovirus-related Pol polyprotein from transposon gypsy-like Protein"/>
    <property type="match status" value="1"/>
</dbReference>
<dbReference type="SUPFAM" id="SSF53098">
    <property type="entry name" value="Ribonuclease H-like"/>
    <property type="match status" value="1"/>
</dbReference>
<feature type="domain" description="Integrase catalytic" evidence="13">
    <location>
        <begin position="965"/>
        <end position="1045"/>
    </location>
</feature>
<dbReference type="InterPro" id="IPR043502">
    <property type="entry name" value="DNA/RNA_pol_sf"/>
</dbReference>
<dbReference type="GO" id="GO:0004519">
    <property type="term" value="F:endonuclease activity"/>
    <property type="evidence" value="ECO:0007669"/>
    <property type="project" value="UniProtKB-KW"/>
</dbReference>
<keyword evidence="9" id="KW-0863">Zinc-finger</keyword>
<dbReference type="InterPro" id="IPR043128">
    <property type="entry name" value="Rev_trsase/Diguanyl_cyclase"/>
</dbReference>
<keyword evidence="2" id="KW-0808">Transferase</keyword>
<feature type="domain" description="CCHC-type" evidence="11">
    <location>
        <begin position="337"/>
        <end position="352"/>
    </location>
</feature>
<dbReference type="InterPro" id="IPR036875">
    <property type="entry name" value="Znf_CCHC_sf"/>
</dbReference>
<evidence type="ECO:0000256" key="9">
    <source>
        <dbReference type="PROSITE-ProRule" id="PRU00047"/>
    </source>
</evidence>
<dbReference type="CDD" id="cd09274">
    <property type="entry name" value="RNase_HI_RT_Ty3"/>
    <property type="match status" value="1"/>
</dbReference>
<dbReference type="Pfam" id="PF17917">
    <property type="entry name" value="RT_RNaseH"/>
    <property type="match status" value="1"/>
</dbReference>
<dbReference type="Pfam" id="PF17921">
    <property type="entry name" value="Integrase_H2C2"/>
    <property type="match status" value="1"/>
</dbReference>
<dbReference type="GO" id="GO:0015074">
    <property type="term" value="P:DNA integration"/>
    <property type="evidence" value="ECO:0007669"/>
    <property type="project" value="InterPro"/>
</dbReference>
<evidence type="ECO:0000256" key="2">
    <source>
        <dbReference type="ARBA" id="ARBA00022679"/>
    </source>
</evidence>
<dbReference type="InterPro" id="IPR000477">
    <property type="entry name" value="RT_dom"/>
</dbReference>
<dbReference type="InterPro" id="IPR001878">
    <property type="entry name" value="Znf_CCHC"/>
</dbReference>
<evidence type="ECO:0000313" key="14">
    <source>
        <dbReference type="EMBL" id="KAF8754460.1"/>
    </source>
</evidence>
<name>A0A8H7M0Y9_9AGAM</name>
<keyword evidence="1" id="KW-0507">mRNA processing</keyword>
<dbReference type="PROSITE" id="PS50994">
    <property type="entry name" value="INTEGRASE"/>
    <property type="match status" value="1"/>
</dbReference>
<evidence type="ECO:0000256" key="3">
    <source>
        <dbReference type="ARBA" id="ARBA00022695"/>
    </source>
</evidence>
<dbReference type="Gene3D" id="1.10.340.70">
    <property type="match status" value="1"/>
</dbReference>
<dbReference type="InterPro" id="IPR041373">
    <property type="entry name" value="RT_RNaseH"/>
</dbReference>
<dbReference type="PROSITE" id="PS50158">
    <property type="entry name" value="ZF_CCHC"/>
    <property type="match status" value="1"/>
</dbReference>
<dbReference type="Gene3D" id="3.30.420.10">
    <property type="entry name" value="Ribonuclease H-like superfamily/Ribonuclease H"/>
    <property type="match status" value="1"/>
</dbReference>
<dbReference type="Proteomes" id="UP000614334">
    <property type="component" value="Unassembled WGS sequence"/>
</dbReference>
<protein>
    <recommendedName>
        <fullName evidence="16">Reverse transcriptase</fullName>
    </recommendedName>
</protein>
<dbReference type="InterPro" id="IPR005162">
    <property type="entry name" value="Retrotrans_gag_dom"/>
</dbReference>
<evidence type="ECO:0000259" key="12">
    <source>
        <dbReference type="PROSITE" id="PS50878"/>
    </source>
</evidence>
<evidence type="ECO:0000256" key="10">
    <source>
        <dbReference type="SAM" id="MobiDB-lite"/>
    </source>
</evidence>
<dbReference type="Gene3D" id="3.10.10.10">
    <property type="entry name" value="HIV Type 1 Reverse Transcriptase, subunit A, domain 1"/>
    <property type="match status" value="1"/>
</dbReference>
<sequence>MEPEPSIGALLKAIQALSTQVGSLQDQIKSQGKQITQLTALCKETNDLVGDKDQGRAQTKPGPSIGPATPPTHTGGEAHTPATIRPGLKAPFRPSRGTGFDSEDKEEPRPPKKEPTGTPRRHLGSLTPFDAGSSVKRPKMDLPDPYKGDTRGRKATQWLDQMMLWVALHRDQFDKEEQMVVWILQSPTTIQALTAKFKEAFANPNAKQAAARKIAALSQTTTTSEYVTEFRNLMAELDWNKEAYIAQFTQGLHWKIKELLSTKDSIPNELEAIFAASIKIDNIRRKNEENRPKKVPTKSPVTATTSTTTTTQRVRLSEDPNYVTPEERDCRQASGLCVKCSQKGHGIKQCPNGWKATIKEAAKVGEEADPNPLTNLPPQYHEFAQVFGEEEFKVLPPHREYDIAIDLIPDAKLSPGPIYGMTDAESKALKQHIDEELATGKIRPSTSLAGAPVMFVKKADGSLRLVVDYRKLNKVTHKNVYPLPRQDDLMAKLRHAKIFTKLDLRWGYNNVRIKEGDEWKTAFQTKYGLFEYLVMPFGLTNAPAAFQHFMNNLFRDLIDVTVVIYLDNILIFLERTEDHPAHVREVLSRLMKNQLFCKLSKCHFHVTTVDYLGIVISPDGFSMDQKKIEAVTSWPMPRTVKQVQAFLGFVNYLRRFIPNFSLVARPLHNLTKKETLVLIHSDPDLPYYLEMDALGVAMGAILSQQGSDNRLHPIAYMSKSFSGAKANYNTHDKELLAIIKALEEWQIFLEATDRPIQVFTDHRNLEYWMQARTFNRRHARWQIFLSNFNFEIHYCPGKQSGKPDALSRRLDYIDMAPEPEVMLPAEVFANTSEEELETVTEIRAKLREDPSLDPIIQFLTEDADNAPPSICKAYQDYDWEEGLLWYRGKLVVPDSETLKERLLKEFHDSPLAGHPGQQRTLELLSRNYWWPGMKSSAKEWVECCPTCQANRRAHAPVIALKPLEVPPFPFHTISYNFITGFPKSNGHNAILVVIDSFSKFGHFIPTSKKVTAKGLANLFITHVWKLHGLPVKTISDWGTTFTGNS</sequence>
<dbReference type="PROSITE" id="PS50878">
    <property type="entry name" value="RT_POL"/>
    <property type="match status" value="1"/>
</dbReference>
<evidence type="ECO:0000256" key="4">
    <source>
        <dbReference type="ARBA" id="ARBA00022722"/>
    </source>
</evidence>
<feature type="compositionally biased region" description="Low complexity" evidence="10">
    <location>
        <begin position="297"/>
        <end position="314"/>
    </location>
</feature>
<evidence type="ECO:0000256" key="7">
    <source>
        <dbReference type="ARBA" id="ARBA00022884"/>
    </source>
</evidence>
<keyword evidence="9" id="KW-0479">Metal-binding</keyword>
<evidence type="ECO:0000259" key="13">
    <source>
        <dbReference type="PROSITE" id="PS50994"/>
    </source>
</evidence>
<keyword evidence="8" id="KW-0695">RNA-directed DNA polymerase</keyword>
<dbReference type="Pfam" id="PF03732">
    <property type="entry name" value="Retrotrans_gag"/>
    <property type="match status" value="1"/>
</dbReference>
<accession>A0A8H7M0Y9</accession>
<dbReference type="InterPro" id="IPR041588">
    <property type="entry name" value="Integrase_H2C2"/>
</dbReference>
<dbReference type="Pfam" id="PF00078">
    <property type="entry name" value="RVT_1"/>
    <property type="match status" value="1"/>
</dbReference>
<evidence type="ECO:0008006" key="16">
    <source>
        <dbReference type="Google" id="ProtNLM"/>
    </source>
</evidence>
<keyword evidence="6" id="KW-0378">Hydrolase</keyword>
<evidence type="ECO:0000256" key="8">
    <source>
        <dbReference type="ARBA" id="ARBA00022918"/>
    </source>
</evidence>
<dbReference type="InterPro" id="IPR036397">
    <property type="entry name" value="RNaseH_sf"/>
</dbReference>
<dbReference type="GO" id="GO:0003723">
    <property type="term" value="F:RNA binding"/>
    <property type="evidence" value="ECO:0007669"/>
    <property type="project" value="UniProtKB-KW"/>
</dbReference>
<dbReference type="SUPFAM" id="SSF57756">
    <property type="entry name" value="Retrovirus zinc finger-like domains"/>
    <property type="match status" value="1"/>
</dbReference>
<dbReference type="PANTHER" id="PTHR37984:SF5">
    <property type="entry name" value="PROTEIN NYNRIN-LIKE"/>
    <property type="match status" value="1"/>
</dbReference>
<evidence type="ECO:0000256" key="1">
    <source>
        <dbReference type="ARBA" id="ARBA00022664"/>
    </source>
</evidence>
<evidence type="ECO:0000313" key="15">
    <source>
        <dbReference type="Proteomes" id="UP000614334"/>
    </source>
</evidence>
<dbReference type="GO" id="GO:0003964">
    <property type="term" value="F:RNA-directed DNA polymerase activity"/>
    <property type="evidence" value="ECO:0007669"/>
    <property type="project" value="UniProtKB-KW"/>
</dbReference>
<dbReference type="InterPro" id="IPR012337">
    <property type="entry name" value="RNaseH-like_sf"/>
</dbReference>
<dbReference type="GO" id="GO:0008270">
    <property type="term" value="F:zinc ion binding"/>
    <property type="evidence" value="ECO:0007669"/>
    <property type="project" value="UniProtKB-KW"/>
</dbReference>
<dbReference type="GO" id="GO:0005634">
    <property type="term" value="C:nucleus"/>
    <property type="evidence" value="ECO:0007669"/>
    <property type="project" value="UniProtKB-ARBA"/>
</dbReference>
<keyword evidence="4" id="KW-0540">Nuclease</keyword>
<keyword evidence="3" id="KW-0548">Nucleotidyltransferase</keyword>
<dbReference type="InterPro" id="IPR050951">
    <property type="entry name" value="Retrovirus_Pol_polyprotein"/>
</dbReference>
<evidence type="ECO:0000259" key="11">
    <source>
        <dbReference type="PROSITE" id="PS50158"/>
    </source>
</evidence>
<comment type="caution">
    <text evidence="14">The sequence shown here is derived from an EMBL/GenBank/DDBJ whole genome shotgun (WGS) entry which is preliminary data.</text>
</comment>
<keyword evidence="9" id="KW-0862">Zinc</keyword>
<dbReference type="InterPro" id="IPR001584">
    <property type="entry name" value="Integrase_cat-core"/>
</dbReference>
<feature type="region of interest" description="Disordered" evidence="10">
    <location>
        <begin position="285"/>
        <end position="314"/>
    </location>
</feature>
<dbReference type="PANTHER" id="PTHR37984">
    <property type="entry name" value="PROTEIN CBG26694"/>
    <property type="match status" value="1"/>
</dbReference>
<organism evidence="14 15">
    <name type="scientific">Rhizoctonia solani</name>
    <dbReference type="NCBI Taxonomy" id="456999"/>
    <lineage>
        <taxon>Eukaryota</taxon>
        <taxon>Fungi</taxon>
        <taxon>Dikarya</taxon>
        <taxon>Basidiomycota</taxon>
        <taxon>Agaricomycotina</taxon>
        <taxon>Agaricomycetes</taxon>
        <taxon>Cantharellales</taxon>
        <taxon>Ceratobasidiaceae</taxon>
        <taxon>Rhizoctonia</taxon>
    </lineage>
</organism>
<feature type="compositionally biased region" description="Basic and acidic residues" evidence="10">
    <location>
        <begin position="138"/>
        <end position="150"/>
    </location>
</feature>
<keyword evidence="5" id="KW-0255">Endonuclease</keyword>
<evidence type="ECO:0000256" key="5">
    <source>
        <dbReference type="ARBA" id="ARBA00022759"/>
    </source>
</evidence>
<keyword evidence="7" id="KW-0694">RNA-binding</keyword>
<dbReference type="GO" id="GO:0016787">
    <property type="term" value="F:hydrolase activity"/>
    <property type="evidence" value="ECO:0007669"/>
    <property type="project" value="UniProtKB-KW"/>
</dbReference>
<feature type="domain" description="Reverse transcriptase" evidence="12">
    <location>
        <begin position="437"/>
        <end position="616"/>
    </location>
</feature>
<feature type="compositionally biased region" description="Basic and acidic residues" evidence="10">
    <location>
        <begin position="106"/>
        <end position="115"/>
    </location>
</feature>
<proteinExistence type="predicted"/>
<feature type="region of interest" description="Disordered" evidence="10">
    <location>
        <begin position="49"/>
        <end position="150"/>
    </location>
</feature>
<dbReference type="AlphaFoldDB" id="A0A8H7M0Y9"/>
<dbReference type="SUPFAM" id="SSF56672">
    <property type="entry name" value="DNA/RNA polymerases"/>
    <property type="match status" value="1"/>
</dbReference>
<dbReference type="Gene3D" id="3.30.70.270">
    <property type="match status" value="2"/>
</dbReference>
<dbReference type="EMBL" id="JACYCF010000010">
    <property type="protein sequence ID" value="KAF8754460.1"/>
    <property type="molecule type" value="Genomic_DNA"/>
</dbReference>
<dbReference type="CDD" id="cd01647">
    <property type="entry name" value="RT_LTR"/>
    <property type="match status" value="1"/>
</dbReference>
<reference evidence="14" key="1">
    <citation type="submission" date="2020-09" db="EMBL/GenBank/DDBJ databases">
        <title>Comparative genome analyses of four rice-infecting Rhizoctonia solani isolates reveal extensive enrichment of homogalacturonan modification genes.</title>
        <authorList>
            <person name="Lee D.-Y."/>
            <person name="Jeon J."/>
            <person name="Kim K.-T."/>
            <person name="Cheong K."/>
            <person name="Song H."/>
            <person name="Choi G."/>
            <person name="Ko J."/>
            <person name="Opiyo S.O."/>
            <person name="Zuo S."/>
            <person name="Madhav S."/>
            <person name="Lee Y.-H."/>
            <person name="Wang G.-L."/>
        </authorList>
    </citation>
    <scope>NUCLEOTIDE SEQUENCE</scope>
    <source>
        <strain evidence="14">AG1-IA B2</strain>
    </source>
</reference>
<gene>
    <name evidence="14" type="ORF">RHS01_05920</name>
</gene>
<dbReference type="GO" id="GO:0006397">
    <property type="term" value="P:mRNA processing"/>
    <property type="evidence" value="ECO:0007669"/>
    <property type="project" value="UniProtKB-KW"/>
</dbReference>
<evidence type="ECO:0000256" key="6">
    <source>
        <dbReference type="ARBA" id="ARBA00022801"/>
    </source>
</evidence>